<evidence type="ECO:0000313" key="1">
    <source>
        <dbReference type="EMBL" id="WKD49660.1"/>
    </source>
</evidence>
<dbReference type="RefSeq" id="WP_301415512.1">
    <property type="nucleotide sequence ID" value="NZ_CP098023.1"/>
</dbReference>
<sequence>MNYKDEDIADERWITISNLCGASHVFNLDNDTAAAIIHGWTRKPPRTLFKLVDETVVMAPKRLLPDTL</sequence>
<name>A0ABY9EB13_9GAMM</name>
<dbReference type="EMBL" id="CP098023">
    <property type="protein sequence ID" value="WKD49660.1"/>
    <property type="molecule type" value="Genomic_DNA"/>
</dbReference>
<accession>A0ABY9EB13</accession>
<dbReference type="Proteomes" id="UP001321520">
    <property type="component" value="Chromosome"/>
</dbReference>
<protein>
    <submittedName>
        <fullName evidence="1">Uncharacterized protein</fullName>
    </submittedName>
</protein>
<organism evidence="1 2">
    <name type="scientific">Microbulbifer spongiae</name>
    <dbReference type="NCBI Taxonomy" id="2944933"/>
    <lineage>
        <taxon>Bacteria</taxon>
        <taxon>Pseudomonadati</taxon>
        <taxon>Pseudomonadota</taxon>
        <taxon>Gammaproteobacteria</taxon>
        <taxon>Cellvibrionales</taxon>
        <taxon>Microbulbiferaceae</taxon>
        <taxon>Microbulbifer</taxon>
    </lineage>
</organism>
<proteinExistence type="predicted"/>
<evidence type="ECO:0000313" key="2">
    <source>
        <dbReference type="Proteomes" id="UP001321520"/>
    </source>
</evidence>
<gene>
    <name evidence="1" type="ORF">M8T91_17495</name>
</gene>
<keyword evidence="2" id="KW-1185">Reference proteome</keyword>
<reference evidence="1 2" key="1">
    <citation type="submission" date="2022-05" db="EMBL/GenBank/DDBJ databases">
        <title>Microbulbifer sp. nov., isolated from sponge.</title>
        <authorList>
            <person name="Gao L."/>
        </authorList>
    </citation>
    <scope>NUCLEOTIDE SEQUENCE [LARGE SCALE GENOMIC DNA]</scope>
    <source>
        <strain evidence="1 2">MI-G</strain>
    </source>
</reference>